<dbReference type="EMBL" id="RKKU01000008">
    <property type="protein sequence ID" value="ROZ85218.1"/>
    <property type="molecule type" value="Genomic_DNA"/>
</dbReference>
<accession>A0ABX9XIM1</accession>
<dbReference type="InterPro" id="IPR029060">
    <property type="entry name" value="PIN-like_dom_sf"/>
</dbReference>
<gene>
    <name evidence="2" type="ORF">EF096_08820</name>
</gene>
<dbReference type="Pfam" id="PF01850">
    <property type="entry name" value="PIN"/>
    <property type="match status" value="1"/>
</dbReference>
<sequence>MIAIDTNVLLRYLLLDDKAQSHKAVSLITGSVPALVTDVVLVETMWVLTGKRYKLDREAIAGVISALFAEPNIVFEDRQTVWRALNDYKKARPVKVGGKKKSADFPDALVVNKAMRQAREWGQAFEGVYTFDVAALEILGTLSP</sequence>
<proteinExistence type="predicted"/>
<comment type="caution">
    <text evidence="2">The sequence shown here is derived from an EMBL/GenBank/DDBJ whole genome shotgun (WGS) entry which is preliminary data.</text>
</comment>
<dbReference type="PANTHER" id="PTHR39664">
    <property type="match status" value="1"/>
</dbReference>
<organism evidence="2 3">
    <name type="scientific">Pseudomonas neustonica</name>
    <dbReference type="NCBI Taxonomy" id="2487346"/>
    <lineage>
        <taxon>Bacteria</taxon>
        <taxon>Pseudomonadati</taxon>
        <taxon>Pseudomonadota</taxon>
        <taxon>Gammaproteobacteria</taxon>
        <taxon>Pseudomonadales</taxon>
        <taxon>Pseudomonadaceae</taxon>
        <taxon>Pseudomonas</taxon>
    </lineage>
</organism>
<reference evidence="2 3" key="1">
    <citation type="submission" date="2018-11" db="EMBL/GenBank/DDBJ databases">
        <authorList>
            <person name="Jang G.I."/>
            <person name="Hwang C.Y."/>
        </authorList>
    </citation>
    <scope>NUCLEOTIDE SEQUENCE [LARGE SCALE GENOMIC DNA]</scope>
    <source>
        <strain evidence="2 3">SSM26</strain>
    </source>
</reference>
<name>A0ABX9XIM1_9PSED</name>
<protein>
    <submittedName>
        <fullName evidence="2">PIN domain-containing protein</fullName>
    </submittedName>
</protein>
<feature type="domain" description="PIN" evidence="1">
    <location>
        <begin position="3"/>
        <end position="110"/>
    </location>
</feature>
<dbReference type="RefSeq" id="WP_123889262.1">
    <property type="nucleotide sequence ID" value="NZ_RKKU01000008.1"/>
</dbReference>
<dbReference type="SUPFAM" id="SSF88723">
    <property type="entry name" value="PIN domain-like"/>
    <property type="match status" value="1"/>
</dbReference>
<evidence type="ECO:0000259" key="1">
    <source>
        <dbReference type="Pfam" id="PF01850"/>
    </source>
</evidence>
<evidence type="ECO:0000313" key="3">
    <source>
        <dbReference type="Proteomes" id="UP000275199"/>
    </source>
</evidence>
<evidence type="ECO:0000313" key="2">
    <source>
        <dbReference type="EMBL" id="ROZ85218.1"/>
    </source>
</evidence>
<dbReference type="Proteomes" id="UP000275199">
    <property type="component" value="Unassembled WGS sequence"/>
</dbReference>
<dbReference type="CDD" id="cd18683">
    <property type="entry name" value="PIN_VapC-like"/>
    <property type="match status" value="1"/>
</dbReference>
<dbReference type="PANTHER" id="PTHR39664:SF2">
    <property type="entry name" value="NUCLEIC ACID-BINDING PROTEIN, CONTAINING PIN DOMAIN-RELATED"/>
    <property type="match status" value="1"/>
</dbReference>
<dbReference type="InterPro" id="IPR002716">
    <property type="entry name" value="PIN_dom"/>
</dbReference>
<keyword evidence="3" id="KW-1185">Reference proteome</keyword>
<dbReference type="Gene3D" id="3.40.50.1010">
    <property type="entry name" value="5'-nuclease"/>
    <property type="match status" value="1"/>
</dbReference>